<comment type="similarity">
    <text evidence="2">Belongs to the class-II pyridoxal-phosphate-dependent aminotransferase family.</text>
</comment>
<protein>
    <recommendedName>
        <fullName evidence="3">serine C-palmitoyltransferase</fullName>
        <ecNumber evidence="3">2.3.1.50</ecNumber>
    </recommendedName>
</protein>
<evidence type="ECO:0000256" key="2">
    <source>
        <dbReference type="ARBA" id="ARBA00008392"/>
    </source>
</evidence>
<dbReference type="STRING" id="764103.G7E3Z1"/>
<dbReference type="PANTHER" id="PTHR13693:SF3">
    <property type="entry name" value="LD36009P"/>
    <property type="match status" value="1"/>
</dbReference>
<feature type="compositionally biased region" description="Basic and acidic residues" evidence="7">
    <location>
        <begin position="68"/>
        <end position="77"/>
    </location>
</feature>
<dbReference type="Gene3D" id="3.90.1150.10">
    <property type="entry name" value="Aspartate Aminotransferase, domain 1"/>
    <property type="match status" value="1"/>
</dbReference>
<name>G7E3Z1_MIXOS</name>
<dbReference type="GO" id="GO:0046512">
    <property type="term" value="P:sphingosine biosynthetic process"/>
    <property type="evidence" value="ECO:0007669"/>
    <property type="project" value="TreeGrafter"/>
</dbReference>
<reference evidence="9 10" key="1">
    <citation type="journal article" date="2011" name="J. Gen. Appl. Microbiol.">
        <title>Draft genome sequencing of the enigmatic basidiomycete Mixia osmundae.</title>
        <authorList>
            <person name="Nishida H."/>
            <person name="Nagatsuka Y."/>
            <person name="Sugiyama J."/>
        </authorList>
    </citation>
    <scope>NUCLEOTIDE SEQUENCE [LARGE SCALE GENOMIC DNA]</scope>
    <source>
        <strain evidence="10">CBS 9802 / IAM 14324 / JCM 22182 / KY 12970</strain>
    </source>
</reference>
<dbReference type="InterPro" id="IPR001917">
    <property type="entry name" value="Aminotrans_II_pyridoxalP_BS"/>
</dbReference>
<dbReference type="InterPro" id="IPR050087">
    <property type="entry name" value="AON_synthase_class-II"/>
</dbReference>
<evidence type="ECO:0000256" key="4">
    <source>
        <dbReference type="ARBA" id="ARBA00022679"/>
    </source>
</evidence>
<feature type="domain" description="Aminotransferase class I/classII large" evidence="8">
    <location>
        <begin position="297"/>
        <end position="671"/>
    </location>
</feature>
<sequence length="706" mass="77483">MILPKGLSAQTRAKLRDFWRIGAGRWAVESARPFASRPDEAIRIGEMATMTMNGYANGHSNGHASHNKPGEKVDDGHIPLGNPSVATYDRSSVSTSGQGTLATLEPPADAVHITPSIAFDDDPDWVPDPSDPHCLKHAQFGHCDNEAYRYESRYQPLEDLSDALSANLKKGASHAAGTRKSAHHLQAGGSEPLEEPSYMIYFQTYFSYLILIVIGHMRDFVGKRTHKSSYKHLMAYNGYAALNSDFDSFYTRRLKTRLDDCFSRPVTGVPGRTITCLDRTSDDHFNSFSFTGTTTQALNISSYNYLGFAQSRGACADAAEACIKTYGIASGGPRLEAGTSDLHLDAERLVARFLGTESAMIVSMGFATNSTTLPAICSKGCLIISDELNHSSIRFGSRLSGAMVRQYKHNDMDDLEELLRECISQGQPKTHRPWRKILLIVEGLYSMEGTLVNLPAIVNLKRKYKFFLYVDEAHSIGALGPRGRGVCDYFDVDPGEIDILMGTFTKSFGAAGGYISGSKELVDSIRQICHSQLYTEAISPPVVMQIVTSMASIMGPEAIDVLPHLAKTLPPHLADGSEGRERLRRIAFNARYLSAALRKLGFIIYGHRDSPIVPLLIFSPGKLRWFSKLMLHRWGIVVVVVAYPATPLVSGRARFCVSAAHTKDDLDTVIRACDDVGTIIGLKLGGGKRWTVEQIINAPVQELLAD</sequence>
<dbReference type="FunCoup" id="G7E3Z1">
    <property type="interactions" value="137"/>
</dbReference>
<dbReference type="OrthoDB" id="65434at2759"/>
<evidence type="ECO:0000313" key="9">
    <source>
        <dbReference type="EMBL" id="GAA97551.1"/>
    </source>
</evidence>
<dbReference type="Gene3D" id="3.40.640.10">
    <property type="entry name" value="Type I PLP-dependent aspartate aminotransferase-like (Major domain)"/>
    <property type="match status" value="1"/>
</dbReference>
<dbReference type="InParanoid" id="G7E3Z1"/>
<dbReference type="EMBL" id="BABT02000126">
    <property type="protein sequence ID" value="GAA97551.1"/>
    <property type="molecule type" value="Genomic_DNA"/>
</dbReference>
<evidence type="ECO:0000256" key="1">
    <source>
        <dbReference type="ARBA" id="ARBA00001933"/>
    </source>
</evidence>
<dbReference type="AlphaFoldDB" id="G7E3Z1"/>
<evidence type="ECO:0000256" key="6">
    <source>
        <dbReference type="ARBA" id="ARBA00048528"/>
    </source>
</evidence>
<proteinExistence type="inferred from homology"/>
<dbReference type="PROSITE" id="PS00599">
    <property type="entry name" value="AA_TRANSFER_CLASS_2"/>
    <property type="match status" value="1"/>
</dbReference>
<dbReference type="Proteomes" id="UP000009131">
    <property type="component" value="Unassembled WGS sequence"/>
</dbReference>
<evidence type="ECO:0000256" key="7">
    <source>
        <dbReference type="SAM" id="MobiDB-lite"/>
    </source>
</evidence>
<dbReference type="GO" id="GO:0004758">
    <property type="term" value="F:serine C-palmitoyltransferase activity"/>
    <property type="evidence" value="ECO:0007669"/>
    <property type="project" value="UniProtKB-EC"/>
</dbReference>
<organism evidence="9 10">
    <name type="scientific">Mixia osmundae (strain CBS 9802 / IAM 14324 / JCM 22182 / KY 12970)</name>
    <dbReference type="NCBI Taxonomy" id="764103"/>
    <lineage>
        <taxon>Eukaryota</taxon>
        <taxon>Fungi</taxon>
        <taxon>Dikarya</taxon>
        <taxon>Basidiomycota</taxon>
        <taxon>Pucciniomycotina</taxon>
        <taxon>Mixiomycetes</taxon>
        <taxon>Mixiales</taxon>
        <taxon>Mixiaceae</taxon>
        <taxon>Mixia</taxon>
    </lineage>
</organism>
<accession>G7E3Z1</accession>
<dbReference type="GO" id="GO:0016020">
    <property type="term" value="C:membrane"/>
    <property type="evidence" value="ECO:0007669"/>
    <property type="project" value="GOC"/>
</dbReference>
<dbReference type="Pfam" id="PF00155">
    <property type="entry name" value="Aminotran_1_2"/>
    <property type="match status" value="1"/>
</dbReference>
<keyword evidence="4" id="KW-0808">Transferase</keyword>
<dbReference type="GO" id="GO:0030170">
    <property type="term" value="F:pyridoxal phosphate binding"/>
    <property type="evidence" value="ECO:0007669"/>
    <property type="project" value="InterPro"/>
</dbReference>
<comment type="catalytic activity">
    <reaction evidence="6">
        <text>L-serine + hexadecanoyl-CoA + H(+) = 3-oxosphinganine + CO2 + CoA</text>
        <dbReference type="Rhea" id="RHEA:14761"/>
        <dbReference type="ChEBI" id="CHEBI:15378"/>
        <dbReference type="ChEBI" id="CHEBI:16526"/>
        <dbReference type="ChEBI" id="CHEBI:33384"/>
        <dbReference type="ChEBI" id="CHEBI:57287"/>
        <dbReference type="ChEBI" id="CHEBI:57379"/>
        <dbReference type="ChEBI" id="CHEBI:58299"/>
        <dbReference type="EC" id="2.3.1.50"/>
    </reaction>
</comment>
<dbReference type="eggNOG" id="KOG1357">
    <property type="taxonomic scope" value="Eukaryota"/>
</dbReference>
<dbReference type="SUPFAM" id="SSF53383">
    <property type="entry name" value="PLP-dependent transferases"/>
    <property type="match status" value="1"/>
</dbReference>
<keyword evidence="5" id="KW-0663">Pyridoxal phosphate</keyword>
<dbReference type="EC" id="2.3.1.50" evidence="3"/>
<evidence type="ECO:0000313" key="10">
    <source>
        <dbReference type="Proteomes" id="UP000009131"/>
    </source>
</evidence>
<dbReference type="HOGENOM" id="CLU_015846_7_2_1"/>
<comment type="cofactor">
    <cofactor evidence="1">
        <name>pyridoxal 5'-phosphate</name>
        <dbReference type="ChEBI" id="CHEBI:597326"/>
    </cofactor>
</comment>
<evidence type="ECO:0000256" key="3">
    <source>
        <dbReference type="ARBA" id="ARBA00013220"/>
    </source>
</evidence>
<dbReference type="InterPro" id="IPR004839">
    <property type="entry name" value="Aminotransferase_I/II_large"/>
</dbReference>
<dbReference type="InterPro" id="IPR015424">
    <property type="entry name" value="PyrdxlP-dep_Trfase"/>
</dbReference>
<dbReference type="GO" id="GO:0046513">
    <property type="term" value="P:ceramide biosynthetic process"/>
    <property type="evidence" value="ECO:0007669"/>
    <property type="project" value="TreeGrafter"/>
</dbReference>
<reference evidence="9 10" key="2">
    <citation type="journal article" date="2012" name="Open Biol.">
        <title>Characteristics of nucleosomes and linker DNA regions on the genome of the basidiomycete Mixia osmundae revealed by mono- and dinucleosome mapping.</title>
        <authorList>
            <person name="Nishida H."/>
            <person name="Kondo S."/>
            <person name="Matsumoto T."/>
            <person name="Suzuki Y."/>
            <person name="Yoshikawa H."/>
            <person name="Taylor T.D."/>
            <person name="Sugiyama J."/>
        </authorList>
    </citation>
    <scope>NUCLEOTIDE SEQUENCE [LARGE SCALE GENOMIC DNA]</scope>
    <source>
        <strain evidence="10">CBS 9802 / IAM 14324 / JCM 22182 / KY 12970</strain>
    </source>
</reference>
<feature type="region of interest" description="Disordered" evidence="7">
    <location>
        <begin position="56"/>
        <end position="78"/>
    </location>
</feature>
<evidence type="ECO:0000256" key="5">
    <source>
        <dbReference type="ARBA" id="ARBA00022898"/>
    </source>
</evidence>
<gene>
    <name evidence="9" type="primary">Mo04229</name>
    <name evidence="9" type="ORF">E5Q_04229</name>
</gene>
<dbReference type="InterPro" id="IPR015422">
    <property type="entry name" value="PyrdxlP-dep_Trfase_small"/>
</dbReference>
<keyword evidence="10" id="KW-1185">Reference proteome</keyword>
<dbReference type="PANTHER" id="PTHR13693">
    <property type="entry name" value="CLASS II AMINOTRANSFERASE/8-AMINO-7-OXONONANOATE SYNTHASE"/>
    <property type="match status" value="1"/>
</dbReference>
<dbReference type="GO" id="GO:0017059">
    <property type="term" value="C:serine palmitoyltransferase complex"/>
    <property type="evidence" value="ECO:0007669"/>
    <property type="project" value="TreeGrafter"/>
</dbReference>
<comment type="caution">
    <text evidence="9">The sequence shown here is derived from an EMBL/GenBank/DDBJ whole genome shotgun (WGS) entry which is preliminary data.</text>
</comment>
<dbReference type="CDD" id="cd06454">
    <property type="entry name" value="KBL_like"/>
    <property type="match status" value="1"/>
</dbReference>
<evidence type="ECO:0000259" key="8">
    <source>
        <dbReference type="Pfam" id="PF00155"/>
    </source>
</evidence>
<dbReference type="InterPro" id="IPR015421">
    <property type="entry name" value="PyrdxlP-dep_Trfase_major"/>
</dbReference>